<dbReference type="RefSeq" id="WP_160200861.1">
    <property type="nucleotide sequence ID" value="NZ_QXWK01000003.1"/>
</dbReference>
<dbReference type="PANTHER" id="PTHR43434">
    <property type="entry name" value="PHOSPHOGLYCOLATE PHOSPHATASE"/>
    <property type="match status" value="1"/>
</dbReference>
<comment type="caution">
    <text evidence="1">The sequence shown here is derived from an EMBL/GenBank/DDBJ whole genome shotgun (WGS) entry which is preliminary data.</text>
</comment>
<dbReference type="SFLD" id="SFLDG01129">
    <property type="entry name" value="C1.5:_HAD__Beta-PGM__Phosphata"/>
    <property type="match status" value="1"/>
</dbReference>
<dbReference type="Proteomes" id="UP000446866">
    <property type="component" value="Unassembled WGS sequence"/>
</dbReference>
<dbReference type="NCBIfam" id="TIGR01549">
    <property type="entry name" value="HAD-SF-IA-v1"/>
    <property type="match status" value="1"/>
</dbReference>
<dbReference type="GO" id="GO:0006281">
    <property type="term" value="P:DNA repair"/>
    <property type="evidence" value="ECO:0007669"/>
    <property type="project" value="TreeGrafter"/>
</dbReference>
<dbReference type="PANTHER" id="PTHR43434:SF1">
    <property type="entry name" value="PHOSPHOGLYCOLATE PHOSPHATASE"/>
    <property type="match status" value="1"/>
</dbReference>
<reference evidence="1 2" key="1">
    <citation type="submission" date="2018-08" db="EMBL/GenBank/DDBJ databases">
        <title>Murine metabolic-syndrome-specific gut microbial biobank.</title>
        <authorList>
            <person name="Liu C."/>
        </authorList>
    </citation>
    <scope>NUCLEOTIDE SEQUENCE [LARGE SCALE GENOMIC DNA]</scope>
    <source>
        <strain evidence="1 2">28</strain>
    </source>
</reference>
<organism evidence="1 2">
    <name type="scientific">Anaerotruncus colihominis</name>
    <dbReference type="NCBI Taxonomy" id="169435"/>
    <lineage>
        <taxon>Bacteria</taxon>
        <taxon>Bacillati</taxon>
        <taxon>Bacillota</taxon>
        <taxon>Clostridia</taxon>
        <taxon>Eubacteriales</taxon>
        <taxon>Oscillospiraceae</taxon>
        <taxon>Anaerotruncus</taxon>
    </lineage>
</organism>
<accession>A0A845QHH9</accession>
<dbReference type="InterPro" id="IPR023198">
    <property type="entry name" value="PGP-like_dom2"/>
</dbReference>
<evidence type="ECO:0000313" key="1">
    <source>
        <dbReference type="EMBL" id="NBH60561.1"/>
    </source>
</evidence>
<dbReference type="Gene3D" id="1.10.150.240">
    <property type="entry name" value="Putative phosphatase, domain 2"/>
    <property type="match status" value="1"/>
</dbReference>
<dbReference type="AlphaFoldDB" id="A0A845QHH9"/>
<dbReference type="SUPFAM" id="SSF56784">
    <property type="entry name" value="HAD-like"/>
    <property type="match status" value="1"/>
</dbReference>
<proteinExistence type="predicted"/>
<dbReference type="GO" id="GO:0008967">
    <property type="term" value="F:phosphoglycolate phosphatase activity"/>
    <property type="evidence" value="ECO:0007669"/>
    <property type="project" value="TreeGrafter"/>
</dbReference>
<dbReference type="InterPro" id="IPR023214">
    <property type="entry name" value="HAD_sf"/>
</dbReference>
<dbReference type="InterPro" id="IPR041492">
    <property type="entry name" value="HAD_2"/>
</dbReference>
<dbReference type="SFLD" id="SFLDS00003">
    <property type="entry name" value="Haloacid_Dehalogenase"/>
    <property type="match status" value="1"/>
</dbReference>
<dbReference type="Pfam" id="PF13419">
    <property type="entry name" value="HAD_2"/>
    <property type="match status" value="1"/>
</dbReference>
<dbReference type="Gene3D" id="3.40.50.1000">
    <property type="entry name" value="HAD superfamily/HAD-like"/>
    <property type="match status" value="1"/>
</dbReference>
<keyword evidence="1" id="KW-0378">Hydrolase</keyword>
<gene>
    <name evidence="1" type="ORF">D0435_02585</name>
</gene>
<name>A0A845QHH9_9FIRM</name>
<keyword evidence="2" id="KW-1185">Reference proteome</keyword>
<dbReference type="EMBL" id="QXWK01000003">
    <property type="protein sequence ID" value="NBH60561.1"/>
    <property type="molecule type" value="Genomic_DNA"/>
</dbReference>
<dbReference type="InterPro" id="IPR036412">
    <property type="entry name" value="HAD-like_sf"/>
</dbReference>
<dbReference type="InterPro" id="IPR050155">
    <property type="entry name" value="HAD-like_hydrolase_sf"/>
</dbReference>
<evidence type="ECO:0000313" key="2">
    <source>
        <dbReference type="Proteomes" id="UP000446866"/>
    </source>
</evidence>
<sequence>MYQGIIFDLDGTLWDSTAQILPAWNRVLARCNTCSPMTLPEFQSYMGKTIEEIAAIKLPHLPLKEGAAIFSECCKEELIELAKSGGVLYPNLAETLGTLHQNHFLAIVSNCQNGYIQTFLEFHRLRDFFDDFLCFGQTQLPKGENIQLLMERNNLQTAVYVGDTQGDFDAARQAGIPFIYAAYGFGEVPDRSYRLNAICELPKLLKELP</sequence>
<dbReference type="InterPro" id="IPR006439">
    <property type="entry name" value="HAD-SF_hydro_IA"/>
</dbReference>
<protein>
    <submittedName>
        <fullName evidence="1">HAD family hydrolase</fullName>
    </submittedName>
</protein>